<dbReference type="InterPro" id="IPR014980">
    <property type="entry name" value="DOPA_dioxygen"/>
</dbReference>
<dbReference type="EMBL" id="SATR01000001">
    <property type="protein sequence ID" value="TFH93418.1"/>
    <property type="molecule type" value="Genomic_DNA"/>
</dbReference>
<gene>
    <name evidence="1" type="ORF">ELS82_00225</name>
</gene>
<evidence type="ECO:0000313" key="2">
    <source>
        <dbReference type="Proteomes" id="UP000297753"/>
    </source>
</evidence>
<dbReference type="Gene3D" id="3.30.70.1240">
    <property type="entry name" value="DOPA-like domains"/>
    <property type="match status" value="1"/>
</dbReference>
<dbReference type="GO" id="GO:0051213">
    <property type="term" value="F:dioxygenase activity"/>
    <property type="evidence" value="ECO:0007669"/>
    <property type="project" value="UniProtKB-KW"/>
</dbReference>
<dbReference type="AlphaFoldDB" id="A0A4Y8WMB9"/>
<dbReference type="InterPro" id="IPR023389">
    <property type="entry name" value="DOPA-like_sf"/>
</dbReference>
<dbReference type="PANTHER" id="PTHR36423">
    <property type="entry name" value="AFR070WP"/>
    <property type="match status" value="1"/>
</dbReference>
<evidence type="ECO:0000313" key="1">
    <source>
        <dbReference type="EMBL" id="TFH93418.1"/>
    </source>
</evidence>
<keyword evidence="1" id="KW-0560">Oxidoreductase</keyword>
<comment type="caution">
    <text evidence="1">The sequence shown here is derived from an EMBL/GenBank/DDBJ whole genome shotgun (WGS) entry which is preliminary data.</text>
</comment>
<dbReference type="Proteomes" id="UP000297753">
    <property type="component" value="Unassembled WGS sequence"/>
</dbReference>
<accession>A0A4Y8WMB9</accession>
<organism evidence="1 2">
    <name type="scientific">Vibrio ouci</name>
    <dbReference type="NCBI Taxonomy" id="2499078"/>
    <lineage>
        <taxon>Bacteria</taxon>
        <taxon>Pseudomonadati</taxon>
        <taxon>Pseudomonadota</taxon>
        <taxon>Gammaproteobacteria</taxon>
        <taxon>Vibrionales</taxon>
        <taxon>Vibrionaceae</taxon>
        <taxon>Vibrio</taxon>
    </lineage>
</organism>
<dbReference type="Pfam" id="PF08883">
    <property type="entry name" value="DOPA_dioxygen"/>
    <property type="match status" value="1"/>
</dbReference>
<dbReference type="RefSeq" id="WP_134833679.1">
    <property type="nucleotide sequence ID" value="NZ_SATR01000001.1"/>
</dbReference>
<keyword evidence="1" id="KW-0223">Dioxygenase</keyword>
<keyword evidence="2" id="KW-1185">Reference proteome</keyword>
<dbReference type="OrthoDB" id="572228at2"/>
<dbReference type="PIRSF" id="PIRSF028139">
    <property type="entry name" value="DOPA-diox_rel_Mll2280"/>
    <property type="match status" value="1"/>
</dbReference>
<sequence length="112" mass="12834">MTFPKNIHENYHAHIYFDQATSGVAKQLRQQVIEQFSLPVGNFNEKLVGPHLMWSFSITFASSDFDALIAWLEKHRQSFSVLVHALTDDDLKDHTNFAYWLGTPVELNLSGL</sequence>
<protein>
    <submittedName>
        <fullName evidence="1">4,5-dioxygenase</fullName>
    </submittedName>
</protein>
<name>A0A4Y8WMB9_9VIBR</name>
<dbReference type="PANTHER" id="PTHR36423:SF2">
    <property type="entry name" value="AFR070WP"/>
    <property type="match status" value="1"/>
</dbReference>
<proteinExistence type="predicted"/>
<dbReference type="SUPFAM" id="SSF143410">
    <property type="entry name" value="DOPA-like"/>
    <property type="match status" value="1"/>
</dbReference>
<reference evidence="1 2" key="1">
    <citation type="submission" date="2019-01" db="EMBL/GenBank/DDBJ databases">
        <title>Vibrio BEI176 sp. nov, a marine bacterium isolated from China: eastern marignal seas.</title>
        <authorList>
            <person name="Li B."/>
        </authorList>
    </citation>
    <scope>NUCLEOTIDE SEQUENCE [LARGE SCALE GENOMIC DNA]</scope>
    <source>
        <strain evidence="1 2">BEI176</strain>
    </source>
</reference>